<keyword evidence="1" id="KW-0812">Transmembrane</keyword>
<dbReference type="EMBL" id="LN868201">
    <property type="protein sequence ID" value="CRX66570.1"/>
    <property type="molecule type" value="Genomic_DNA"/>
</dbReference>
<feature type="transmembrane region" description="Helical" evidence="1">
    <location>
        <begin position="175"/>
        <end position="196"/>
    </location>
</feature>
<feature type="transmembrane region" description="Helical" evidence="1">
    <location>
        <begin position="278"/>
        <end position="297"/>
    </location>
</feature>
<dbReference type="PRINTS" id="PR01434">
    <property type="entry name" value="NADHDHGNASE5"/>
</dbReference>
<feature type="transmembrane region" description="Helical" evidence="1">
    <location>
        <begin position="141"/>
        <end position="163"/>
    </location>
</feature>
<dbReference type="Proteomes" id="UP000270981">
    <property type="component" value="Mitochondrion 1"/>
</dbReference>
<protein>
    <submittedName>
        <fullName evidence="2">NADH dehydrogenase subunit 5</fullName>
    </submittedName>
</protein>
<feature type="transmembrane region" description="Helical" evidence="1">
    <location>
        <begin position="15"/>
        <end position="36"/>
    </location>
</feature>
<keyword evidence="1" id="KW-0472">Membrane</keyword>
<proteinExistence type="predicted"/>
<feature type="transmembrane region" description="Helical" evidence="1">
    <location>
        <begin position="309"/>
        <end position="327"/>
    </location>
</feature>
<evidence type="ECO:0000256" key="1">
    <source>
        <dbReference type="SAM" id="Phobius"/>
    </source>
</evidence>
<evidence type="ECO:0000313" key="2">
    <source>
        <dbReference type="EMBL" id="CRX66570.1"/>
    </source>
</evidence>
<organism evidence="2 3">
    <name type="scientific">Enteromyxum leei</name>
    <name type="common">Intestinal myxosporean parasite</name>
    <dbReference type="NCBI Taxonomy" id="188704"/>
    <lineage>
        <taxon>Eukaryota</taxon>
        <taxon>Metazoa</taxon>
        <taxon>Cnidaria</taxon>
        <taxon>Myxozoa</taxon>
        <taxon>Myxosporea</taxon>
        <taxon>Bivalvulida</taxon>
        <taxon>Variisporina</taxon>
        <taxon>Enteromyxidae</taxon>
        <taxon>Enteromyxum</taxon>
    </lineage>
</organism>
<reference evidence="3" key="1">
    <citation type="journal article" date="2017" name="Mol. Biol. Evol.">
        <title>The Multipartite Mitochondrial Genome of Enteromyxum leei (Myxozoa): Eight Fast-Evolving Megacircles.</title>
        <authorList>
            <person name="Yahalomi D."/>
            <person name="Haddas-Sasson M."/>
            <person name="Rubinstein N.D."/>
            <person name="Feldstein T."/>
            <person name="Diamant A."/>
            <person name="Huchon D."/>
        </authorList>
    </citation>
    <scope>NUCLEOTIDE SEQUENCE [LARGE SCALE GENOMIC DNA]</scope>
</reference>
<gene>
    <name evidence="2" type="primary">nad5</name>
</gene>
<feature type="transmembrane region" description="Helical" evidence="1">
    <location>
        <begin position="48"/>
        <end position="66"/>
    </location>
</feature>
<geneLocation type="mitochondrion" evidence="2"/>
<feature type="transmembrane region" description="Helical" evidence="1">
    <location>
        <begin position="230"/>
        <end position="248"/>
    </location>
</feature>
<sequence>MDSVPFAEAPLKVSLYFMIMRMRLMFGLVIVVLYMWVSLSSLSYSRSLMLSSGLITLLMVYSLLFYGVTSTAGVLLGWSGMGFVTGLSMFVRCSSVGRVSMLWVMCVSVMSTYMLLVFVSRCSFDIDDLGLFLDVPYCVSSLMYLLVPVLIKSLCFPFSMWLIMAMRGSSYISGLVHSCTVVFGGYYLIALLRLYAVLSSSLFPLLSILMVSSLSLHSCLLLYSSSRKLVLGYGTCISVNASFSLLVWDPSYGLLYGIFQGFLKGYLFSVYGCSSSPIVLAVSMFSLSIPGSLLYRLEAPFSLGFTGHSWLLWLSTLYIYVCMSFTLSKSYDSVNRSVVMNEVSTFILGLGLLLMFVTWSRVEGGALGFA</sequence>
<evidence type="ECO:0000313" key="3">
    <source>
        <dbReference type="Proteomes" id="UP000270981"/>
    </source>
</evidence>
<feature type="transmembrane region" description="Helical" evidence="1">
    <location>
        <begin position="339"/>
        <end position="359"/>
    </location>
</feature>
<accession>A0A1Q2XB01</accession>
<keyword evidence="1" id="KW-1133">Transmembrane helix</keyword>
<feature type="transmembrane region" description="Helical" evidence="1">
    <location>
        <begin position="72"/>
        <end position="90"/>
    </location>
</feature>
<feature type="transmembrane region" description="Helical" evidence="1">
    <location>
        <begin position="102"/>
        <end position="121"/>
    </location>
</feature>
<dbReference type="AlphaFoldDB" id="A0A1Q2XB01"/>
<feature type="transmembrane region" description="Helical" evidence="1">
    <location>
        <begin position="202"/>
        <end position="223"/>
    </location>
</feature>
<name>A0A1Q2XB01_ENTLE</name>
<keyword evidence="2" id="KW-0496">Mitochondrion</keyword>